<name>A0A8H6VSA2_9AGAR</name>
<protein>
    <submittedName>
        <fullName evidence="1">Exosome component Rrp46</fullName>
    </submittedName>
</protein>
<dbReference type="AlphaFoldDB" id="A0A8H6VSA2"/>
<evidence type="ECO:0000313" key="1">
    <source>
        <dbReference type="EMBL" id="KAF7292142.1"/>
    </source>
</evidence>
<comment type="caution">
    <text evidence="1">The sequence shown here is derived from an EMBL/GenBank/DDBJ whole genome shotgun (WGS) entry which is preliminary data.</text>
</comment>
<reference evidence="1" key="1">
    <citation type="submission" date="2020-05" db="EMBL/GenBank/DDBJ databases">
        <title>Mycena genomes resolve the evolution of fungal bioluminescence.</title>
        <authorList>
            <person name="Tsai I.J."/>
        </authorList>
    </citation>
    <scope>NUCLEOTIDE SEQUENCE</scope>
    <source>
        <strain evidence="1">171206Taipei</strain>
    </source>
</reference>
<dbReference type="Proteomes" id="UP000636479">
    <property type="component" value="Unassembled WGS sequence"/>
</dbReference>
<dbReference type="EMBL" id="JACAZF010000012">
    <property type="protein sequence ID" value="KAF7292142.1"/>
    <property type="molecule type" value="Genomic_DNA"/>
</dbReference>
<evidence type="ECO:0000313" key="2">
    <source>
        <dbReference type="Proteomes" id="UP000636479"/>
    </source>
</evidence>
<proteinExistence type="predicted"/>
<organism evidence="1 2">
    <name type="scientific">Mycena indigotica</name>
    <dbReference type="NCBI Taxonomy" id="2126181"/>
    <lineage>
        <taxon>Eukaryota</taxon>
        <taxon>Fungi</taxon>
        <taxon>Dikarya</taxon>
        <taxon>Basidiomycota</taxon>
        <taxon>Agaricomycotina</taxon>
        <taxon>Agaricomycetes</taxon>
        <taxon>Agaricomycetidae</taxon>
        <taxon>Agaricales</taxon>
        <taxon>Marasmiineae</taxon>
        <taxon>Mycenaceae</taxon>
        <taxon>Mycena</taxon>
    </lineage>
</organism>
<accession>A0A8H6VSA2</accession>
<sequence length="372" mass="41867">MSLPQELLETVVLYLAGDNKALCACLASARAFRLACEAQLFHTVVLQKRTIGREEADSFIRGCVFFASTPYLVRFVKELHIQLSTEASEARLLETVLQRFATTVIRLAILSPFLHSNSQYKMRVPDGLAAAVLHAITRPQLQRIDIFHVAGLETPMRFLPLAVDNNELHLVDWNIVNMSLQVDITAAGQYYANDNFYRLAPLFSVVRQLWISWSWISVAYCPELPPLPRLRTFHLHAEAPYYITATSAPQLDPAFARFLPFIAAHAPLVSTLRFSFDWRFKLQWKPADGLPRGLAEITEPWPMLGAAVFGEAFPNVRRVECSYSLSWDGSDEVGGNLVQERGELQAWLRGWTAERMSGPESAGILAVTFDDD</sequence>
<gene>
    <name evidence="1" type="ORF">MIND_01241200</name>
</gene>
<dbReference type="GeneID" id="59351417"/>
<dbReference type="RefSeq" id="XP_037214869.1">
    <property type="nucleotide sequence ID" value="XM_037368901.1"/>
</dbReference>
<dbReference type="OrthoDB" id="2745898at2759"/>
<keyword evidence="2" id="KW-1185">Reference proteome</keyword>